<dbReference type="Proteomes" id="UP000030211">
    <property type="component" value="Segment"/>
</dbReference>
<gene>
    <name evidence="1" type="ORF">MURUCUTUMBU_31</name>
</gene>
<accession>A0A0A0RMC7</accession>
<dbReference type="RefSeq" id="YP_009215534.1">
    <property type="nucleotide sequence ID" value="NC_028978.1"/>
</dbReference>
<dbReference type="KEGG" id="vg:26641817"/>
<sequence>MSKPMLLTAAGTKADEWTGYPADLARRMEDLYYFQPVRYGPNGIPAMWPMGASAKTGIDEGVRLVLEAEARPSREVPDGYAVCGYSQGGWVVSELLGEFRTGRLKHLRGKLMAGATFGNPYRELDADGGRGISDKRIVDTPDFWVDEFDPGDIYANVPNNDVGEDMTAIFKLVRFNGIGDVIDLGSAIDLGSIAGGLVPGGGQLGGILGGLGGLLGGGARQQDNLAEQIVEMLRSPLREFPAAVSAILKGLVFVGQKPATAPHIEYHLRERSPGVTYYEHAVAHMRAMAA</sequence>
<name>A0A0A0RMC7_9CAUD</name>
<organism evidence="1 2">
    <name type="scientific">Mycobacterium phage Murucutumbu</name>
    <dbReference type="NCBI Taxonomy" id="1560286"/>
    <lineage>
        <taxon>Viruses</taxon>
        <taxon>Duplodnaviria</taxon>
        <taxon>Heunggongvirae</taxon>
        <taxon>Uroviricota</taxon>
        <taxon>Caudoviricetes</taxon>
        <taxon>Weiservirinae</taxon>
        <taxon>Anayavirus</taxon>
        <taxon>Anayavirus murucutumbu</taxon>
    </lineage>
</organism>
<dbReference type="Gene3D" id="3.40.50.1820">
    <property type="entry name" value="alpha/beta hydrolase"/>
    <property type="match status" value="1"/>
</dbReference>
<dbReference type="EMBL" id="KM677211">
    <property type="protein sequence ID" value="AIW03018.1"/>
    <property type="molecule type" value="Genomic_DNA"/>
</dbReference>
<evidence type="ECO:0000313" key="1">
    <source>
        <dbReference type="EMBL" id="AIW03018.1"/>
    </source>
</evidence>
<dbReference type="GeneID" id="26641817"/>
<dbReference type="SUPFAM" id="SSF53474">
    <property type="entry name" value="alpha/beta-Hydrolases"/>
    <property type="match status" value="1"/>
</dbReference>
<dbReference type="InterPro" id="IPR029058">
    <property type="entry name" value="AB_hydrolase_fold"/>
</dbReference>
<protein>
    <submittedName>
        <fullName evidence="1">Lysin B</fullName>
    </submittedName>
</protein>
<evidence type="ECO:0000313" key="2">
    <source>
        <dbReference type="Proteomes" id="UP000030211"/>
    </source>
</evidence>
<dbReference type="OrthoDB" id="4625at10239"/>
<keyword evidence="2" id="KW-1185">Reference proteome</keyword>
<reference evidence="1 2" key="1">
    <citation type="submission" date="2014-09" db="EMBL/GenBank/DDBJ databases">
        <authorList>
            <person name="Maldonado-Vazquez N."/>
            <person name="Franco-Moreira L.J."/>
            <person name="Perez-Otero J."/>
            <person name="Alvelo-Aviles A.S."/>
            <person name="Andino-Figueroa P.C."/>
            <person name="Apiz-Saab J."/>
            <person name="Arroyo-Roldan J.G."/>
            <person name="Aviles-Rivera A."/>
            <person name="Cruz-Garcia L.G."/>
            <person name="Gomez-Garcia G."/>
            <person name="Gonzalez-Torres B.A."/>
            <person name="Grogan-Rivera S.M."/>
            <person name="Icazatti-Burtell A.M."/>
            <person name="Laboy-De-Jesus F.M."/>
            <person name="Marengo-Casul A.J."/>
            <person name="Megret-Gonzalez A.M."/>
            <person name="Melendez P.C."/>
            <person name="Molina-Rivera Z.K."/>
            <person name="Morales-Rivera A."/>
            <person name="Ortiz-Camacho K.C."/>
            <person name="Ortiz-Lopez E."/>
            <person name="Perez-Colon E.A."/>
            <person name="Ramos-Aponte K."/>
            <person name="Rivera-Dones A.E."/>
            <person name="Rivera-Garcia M.D."/>
            <person name="Rivera-Lebron J."/>
            <person name="Rivera-Medina Y.M."/>
            <person name="Rivera-Ortiz Y."/>
            <person name="Rodriguez-Lopez A."/>
            <person name="Rodriguez-Maldonado G."/>
            <person name="Rodriguez-Perez O.A."/>
            <person name="Sanchez-Henriquez C.D."/>
            <person name="Santiago-Ochoa D.A."/>
            <person name="Torres-Alvarez V.M."/>
            <person name="Zayas-Cruz A.D."/>
            <person name="Rubin M.R."/>
            <person name="Vazquez E."/>
            <person name="Anders K.R."/>
            <person name="Braun M.A."/>
            <person name="Delesalle V.A."/>
            <person name="Hughes L.E."/>
            <person name="Ware V.C."/>
            <person name="Bradley K.W."/>
            <person name="Barker L.P."/>
            <person name="Asai D.J."/>
            <person name="Bowman C.A."/>
            <person name="Russell D.A."/>
            <person name="Pope W.H."/>
            <person name="Jacobs-Sera D."/>
            <person name="Hendrix R.W."/>
            <person name="Hatfull G.F."/>
        </authorList>
    </citation>
    <scope>NUCLEOTIDE SEQUENCE [LARGE SCALE GENOMIC DNA]</scope>
</reference>
<proteinExistence type="predicted"/>